<evidence type="ECO:0000256" key="1">
    <source>
        <dbReference type="ARBA" id="ARBA00000109"/>
    </source>
</evidence>
<evidence type="ECO:0000256" key="5">
    <source>
        <dbReference type="ARBA" id="ARBA00022722"/>
    </source>
</evidence>
<dbReference type="EC" id="3.1.26.3" evidence="9"/>
<keyword evidence="9" id="KW-0479">Metal-binding</keyword>
<keyword evidence="9" id="KW-0460">Magnesium</keyword>
<dbReference type="PANTHER" id="PTHR11207:SF0">
    <property type="entry name" value="RIBONUCLEASE 3"/>
    <property type="match status" value="1"/>
</dbReference>
<keyword evidence="8 9" id="KW-0694">RNA-binding</keyword>
<dbReference type="CDD" id="cd10845">
    <property type="entry name" value="DSRM_RNAse_III_family"/>
    <property type="match status" value="1"/>
</dbReference>
<name>A0A3A9APC1_9FIRM</name>
<comment type="subunit">
    <text evidence="9">Homodimer.</text>
</comment>
<dbReference type="PROSITE" id="PS50142">
    <property type="entry name" value="RNASE_3_2"/>
    <property type="match status" value="1"/>
</dbReference>
<dbReference type="EMBL" id="RAYQ01000004">
    <property type="protein sequence ID" value="RKI92874.1"/>
    <property type="molecule type" value="Genomic_DNA"/>
</dbReference>
<dbReference type="InterPro" id="IPR014720">
    <property type="entry name" value="dsRBD_dom"/>
</dbReference>
<feature type="binding site" evidence="9">
    <location>
        <position position="49"/>
    </location>
    <ligand>
        <name>Mg(2+)</name>
        <dbReference type="ChEBI" id="CHEBI:18420"/>
    </ligand>
</feature>
<dbReference type="RefSeq" id="WP_120467789.1">
    <property type="nucleotide sequence ID" value="NZ_RAYQ01000004.1"/>
</dbReference>
<comment type="cofactor">
    <cofactor evidence="9">
        <name>Mg(2+)</name>
        <dbReference type="ChEBI" id="CHEBI:18420"/>
    </cofactor>
</comment>
<evidence type="ECO:0000256" key="6">
    <source>
        <dbReference type="ARBA" id="ARBA00022759"/>
    </source>
</evidence>
<dbReference type="OrthoDB" id="9805026at2"/>
<evidence type="ECO:0000256" key="4">
    <source>
        <dbReference type="ARBA" id="ARBA00022664"/>
    </source>
</evidence>
<evidence type="ECO:0000313" key="13">
    <source>
        <dbReference type="Proteomes" id="UP000280696"/>
    </source>
</evidence>
<evidence type="ECO:0000256" key="2">
    <source>
        <dbReference type="ARBA" id="ARBA00010183"/>
    </source>
</evidence>
<feature type="binding site" evidence="9">
    <location>
        <position position="122"/>
    </location>
    <ligand>
        <name>Mg(2+)</name>
        <dbReference type="ChEBI" id="CHEBI:18420"/>
    </ligand>
</feature>
<gene>
    <name evidence="9 12" type="primary">rnc</name>
    <name evidence="12" type="ORF">D7V94_06085</name>
</gene>
<dbReference type="InterPro" id="IPR036389">
    <property type="entry name" value="RNase_III_sf"/>
</dbReference>
<evidence type="ECO:0000256" key="3">
    <source>
        <dbReference type="ARBA" id="ARBA00022552"/>
    </source>
</evidence>
<dbReference type="GO" id="GO:0005737">
    <property type="term" value="C:cytoplasm"/>
    <property type="evidence" value="ECO:0007669"/>
    <property type="project" value="UniProtKB-SubCell"/>
</dbReference>
<comment type="subcellular location">
    <subcellularLocation>
        <location evidence="9">Cytoplasm</location>
    </subcellularLocation>
</comment>
<feature type="domain" description="RNase III" evidence="11">
    <location>
        <begin position="7"/>
        <end position="136"/>
    </location>
</feature>
<feature type="binding site" evidence="9">
    <location>
        <position position="125"/>
    </location>
    <ligand>
        <name>Mg(2+)</name>
        <dbReference type="ChEBI" id="CHEBI:18420"/>
    </ligand>
</feature>
<protein>
    <recommendedName>
        <fullName evidence="9">Ribonuclease 3</fullName>
        <ecNumber evidence="9">3.1.26.3</ecNumber>
    </recommendedName>
    <alternativeName>
        <fullName evidence="9">Ribonuclease III</fullName>
        <shortName evidence="9">RNase III</shortName>
    </alternativeName>
</protein>
<reference evidence="12 13" key="1">
    <citation type="submission" date="2018-09" db="EMBL/GenBank/DDBJ databases">
        <title>Murine metabolic-syndrome-specific gut microbial biobank.</title>
        <authorList>
            <person name="Liu C."/>
        </authorList>
    </citation>
    <scope>NUCLEOTIDE SEQUENCE [LARGE SCALE GENOMIC DNA]</scope>
    <source>
        <strain evidence="12 13">0.1xD8-82</strain>
    </source>
</reference>
<comment type="function">
    <text evidence="9">Digests double-stranded RNA. Involved in the processing of primary rRNA transcript to yield the immediate precursors to the large and small rRNAs (23S and 16S). Processes some mRNAs, and tRNAs when they are encoded in the rRNA operon. Processes pre-crRNA and tracrRNA of type II CRISPR loci if present in the organism.</text>
</comment>
<dbReference type="GO" id="GO:0010468">
    <property type="term" value="P:regulation of gene expression"/>
    <property type="evidence" value="ECO:0007669"/>
    <property type="project" value="TreeGrafter"/>
</dbReference>
<dbReference type="GO" id="GO:0008033">
    <property type="term" value="P:tRNA processing"/>
    <property type="evidence" value="ECO:0007669"/>
    <property type="project" value="UniProtKB-KW"/>
</dbReference>
<evidence type="ECO:0000256" key="7">
    <source>
        <dbReference type="ARBA" id="ARBA00022801"/>
    </source>
</evidence>
<accession>A0A3A9APC1</accession>
<evidence type="ECO:0000259" key="11">
    <source>
        <dbReference type="PROSITE" id="PS50142"/>
    </source>
</evidence>
<comment type="similarity">
    <text evidence="2">Belongs to the ribonuclease III family.</text>
</comment>
<comment type="catalytic activity">
    <reaction evidence="1 9">
        <text>Endonucleolytic cleavage to 5'-phosphomonoester.</text>
        <dbReference type="EC" id="3.1.26.3"/>
    </reaction>
</comment>
<dbReference type="NCBIfam" id="TIGR02191">
    <property type="entry name" value="RNaseIII"/>
    <property type="match status" value="1"/>
</dbReference>
<dbReference type="InterPro" id="IPR000999">
    <property type="entry name" value="RNase_III_dom"/>
</dbReference>
<dbReference type="GO" id="GO:0003725">
    <property type="term" value="F:double-stranded RNA binding"/>
    <property type="evidence" value="ECO:0007669"/>
    <property type="project" value="TreeGrafter"/>
</dbReference>
<dbReference type="GO" id="GO:0006397">
    <property type="term" value="P:mRNA processing"/>
    <property type="evidence" value="ECO:0007669"/>
    <property type="project" value="UniProtKB-UniRule"/>
</dbReference>
<dbReference type="GO" id="GO:0004525">
    <property type="term" value="F:ribonuclease III activity"/>
    <property type="evidence" value="ECO:0007669"/>
    <property type="project" value="UniProtKB-UniRule"/>
</dbReference>
<feature type="active site" evidence="9">
    <location>
        <position position="125"/>
    </location>
</feature>
<proteinExistence type="inferred from homology"/>
<keyword evidence="4 9" id="KW-0507">mRNA processing</keyword>
<feature type="active site" evidence="9">
    <location>
        <position position="53"/>
    </location>
</feature>
<dbReference type="AlphaFoldDB" id="A0A3A9APC1"/>
<dbReference type="Proteomes" id="UP000280696">
    <property type="component" value="Unassembled WGS sequence"/>
</dbReference>
<dbReference type="PROSITE" id="PS00517">
    <property type="entry name" value="RNASE_3_1"/>
    <property type="match status" value="1"/>
</dbReference>
<evidence type="ECO:0000256" key="8">
    <source>
        <dbReference type="ARBA" id="ARBA00022884"/>
    </source>
</evidence>
<keyword evidence="3 9" id="KW-0698">rRNA processing</keyword>
<organism evidence="12 13">
    <name type="scientific">Parablautia intestinalis</name>
    <dbReference type="NCBI Taxonomy" id="2320100"/>
    <lineage>
        <taxon>Bacteria</taxon>
        <taxon>Bacillati</taxon>
        <taxon>Bacillota</taxon>
        <taxon>Clostridia</taxon>
        <taxon>Lachnospirales</taxon>
        <taxon>Lachnospiraceae</taxon>
        <taxon>Parablautia</taxon>
    </lineage>
</organism>
<keyword evidence="9" id="KW-0819">tRNA processing</keyword>
<dbReference type="SMART" id="SM00535">
    <property type="entry name" value="RIBOc"/>
    <property type="match status" value="1"/>
</dbReference>
<evidence type="ECO:0000256" key="9">
    <source>
        <dbReference type="HAMAP-Rule" id="MF_00104"/>
    </source>
</evidence>
<feature type="domain" description="DRBM" evidence="10">
    <location>
        <begin position="160"/>
        <end position="228"/>
    </location>
</feature>
<keyword evidence="5 9" id="KW-0540">Nuclease</keyword>
<dbReference type="Pfam" id="PF00035">
    <property type="entry name" value="dsrm"/>
    <property type="match status" value="1"/>
</dbReference>
<evidence type="ECO:0000259" key="10">
    <source>
        <dbReference type="PROSITE" id="PS50137"/>
    </source>
</evidence>
<dbReference type="SUPFAM" id="SSF54768">
    <property type="entry name" value="dsRNA-binding domain-like"/>
    <property type="match status" value="1"/>
</dbReference>
<dbReference type="GO" id="GO:0046872">
    <property type="term" value="F:metal ion binding"/>
    <property type="evidence" value="ECO:0007669"/>
    <property type="project" value="UniProtKB-KW"/>
</dbReference>
<dbReference type="FunFam" id="1.10.1520.10:FF:000001">
    <property type="entry name" value="Ribonuclease 3"/>
    <property type="match status" value="1"/>
</dbReference>
<dbReference type="PROSITE" id="PS50137">
    <property type="entry name" value="DS_RBD"/>
    <property type="match status" value="1"/>
</dbReference>
<dbReference type="GO" id="GO:0006364">
    <property type="term" value="P:rRNA processing"/>
    <property type="evidence" value="ECO:0007669"/>
    <property type="project" value="UniProtKB-UniRule"/>
</dbReference>
<keyword evidence="9" id="KW-0699">rRNA-binding</keyword>
<comment type="caution">
    <text evidence="12">The sequence shown here is derived from an EMBL/GenBank/DDBJ whole genome shotgun (WGS) entry which is preliminary data.</text>
</comment>
<keyword evidence="9" id="KW-0963">Cytoplasm</keyword>
<keyword evidence="6 9" id="KW-0255">Endonuclease</keyword>
<evidence type="ECO:0000313" key="12">
    <source>
        <dbReference type="EMBL" id="RKI92874.1"/>
    </source>
</evidence>
<dbReference type="Gene3D" id="3.30.160.20">
    <property type="match status" value="1"/>
</dbReference>
<dbReference type="GO" id="GO:0019843">
    <property type="term" value="F:rRNA binding"/>
    <property type="evidence" value="ECO:0007669"/>
    <property type="project" value="UniProtKB-KW"/>
</dbReference>
<dbReference type="SMART" id="SM00358">
    <property type="entry name" value="DSRM"/>
    <property type="match status" value="1"/>
</dbReference>
<keyword evidence="13" id="KW-1185">Reference proteome</keyword>
<keyword evidence="7 9" id="KW-0378">Hydrolase</keyword>
<dbReference type="HAMAP" id="MF_00104">
    <property type="entry name" value="RNase_III"/>
    <property type="match status" value="1"/>
</dbReference>
<dbReference type="SUPFAM" id="SSF69065">
    <property type="entry name" value="RNase III domain-like"/>
    <property type="match status" value="1"/>
</dbReference>
<sequence length="230" mass="25964">MDKQGQLKELEGKIGYVFRNKKLIKEALTHSSFSNEQKINKYRNYERLEFLGDAVLELLSSRFIFGNYPGMSEGQMTRLRSTMVCETALAFCARDIFLGRYILLGKGEEATGGRERDSILSDVMEAVIGAVYLDGGIDAAEEFVTRFVFSDLENKQLFYDSKSLLQERVQKQGKELSYELVAEIGPEHDKIFVVEARIDGETVGKGQGRNKKTAQQQAAYQALIAEMSKE</sequence>
<dbReference type="Gene3D" id="1.10.1520.10">
    <property type="entry name" value="Ribonuclease III domain"/>
    <property type="match status" value="1"/>
</dbReference>
<dbReference type="Pfam" id="PF14622">
    <property type="entry name" value="Ribonucleas_3_3"/>
    <property type="match status" value="1"/>
</dbReference>
<dbReference type="CDD" id="cd00593">
    <property type="entry name" value="RIBOc"/>
    <property type="match status" value="1"/>
</dbReference>
<dbReference type="PANTHER" id="PTHR11207">
    <property type="entry name" value="RIBONUCLEASE III"/>
    <property type="match status" value="1"/>
</dbReference>
<dbReference type="InterPro" id="IPR011907">
    <property type="entry name" value="RNase_III"/>
</dbReference>